<evidence type="ECO:0000259" key="2">
    <source>
        <dbReference type="Pfam" id="PF11127"/>
    </source>
</evidence>
<organism evidence="3 4">
    <name type="scientific">Vogesella fluminis</name>
    <dbReference type="NCBI Taxonomy" id="1069161"/>
    <lineage>
        <taxon>Bacteria</taxon>
        <taxon>Pseudomonadati</taxon>
        <taxon>Pseudomonadota</taxon>
        <taxon>Betaproteobacteria</taxon>
        <taxon>Neisseriales</taxon>
        <taxon>Chromobacteriaceae</taxon>
        <taxon>Vogesella</taxon>
    </lineage>
</organism>
<dbReference type="Proteomes" id="UP000662678">
    <property type="component" value="Unassembled WGS sequence"/>
</dbReference>
<keyword evidence="1" id="KW-0812">Transmembrane</keyword>
<dbReference type="Pfam" id="PF11127">
    <property type="entry name" value="YgaP-like_TM"/>
    <property type="match status" value="1"/>
</dbReference>
<proteinExistence type="predicted"/>
<protein>
    <submittedName>
        <fullName evidence="3">Membrane protein</fullName>
    </submittedName>
</protein>
<keyword evidence="1" id="KW-0472">Membrane</keyword>
<dbReference type="EMBL" id="BMYP01000001">
    <property type="protein sequence ID" value="GHD70594.1"/>
    <property type="molecule type" value="Genomic_DNA"/>
</dbReference>
<evidence type="ECO:0000313" key="4">
    <source>
        <dbReference type="Proteomes" id="UP000662678"/>
    </source>
</evidence>
<evidence type="ECO:0000313" key="3">
    <source>
        <dbReference type="EMBL" id="GHD70594.1"/>
    </source>
</evidence>
<dbReference type="InterPro" id="IPR021309">
    <property type="entry name" value="YgaP-like_TM"/>
</dbReference>
<feature type="domain" description="Inner membrane protein YgaP-like transmembrane" evidence="2">
    <location>
        <begin position="1"/>
        <end position="60"/>
    </location>
</feature>
<keyword evidence="1" id="KW-1133">Transmembrane helix</keyword>
<accession>A0ABQ3H762</accession>
<comment type="caution">
    <text evidence="3">The sequence shown here is derived from an EMBL/GenBank/DDBJ whole genome shotgun (WGS) entry which is preliminary data.</text>
</comment>
<dbReference type="RefSeq" id="WP_189351693.1">
    <property type="nucleotide sequence ID" value="NZ_BMYP01000001.1"/>
</dbReference>
<name>A0ABQ3H762_9NEIS</name>
<feature type="transmembrane region" description="Helical" evidence="1">
    <location>
        <begin position="35"/>
        <end position="54"/>
    </location>
</feature>
<gene>
    <name evidence="3" type="ORF">GCM10011419_01120</name>
</gene>
<reference evidence="4" key="1">
    <citation type="journal article" date="2019" name="Int. J. Syst. Evol. Microbiol.">
        <title>The Global Catalogue of Microorganisms (GCM) 10K type strain sequencing project: providing services to taxonomists for standard genome sequencing and annotation.</title>
        <authorList>
            <consortium name="The Broad Institute Genomics Platform"/>
            <consortium name="The Broad Institute Genome Sequencing Center for Infectious Disease"/>
            <person name="Wu L."/>
            <person name="Ma J."/>
        </authorList>
    </citation>
    <scope>NUCLEOTIDE SEQUENCE [LARGE SCALE GENOMIC DNA]</scope>
    <source>
        <strain evidence="4">KCTC 23713</strain>
    </source>
</reference>
<sequence length="63" mass="6564">MKQNIGNIERAIRIVAGLAIASLAFVGPASPWALLGLVLVVTGILGWCPPYALLGINTCKCKS</sequence>
<evidence type="ECO:0000256" key="1">
    <source>
        <dbReference type="SAM" id="Phobius"/>
    </source>
</evidence>
<keyword evidence="4" id="KW-1185">Reference proteome</keyword>
<feature type="transmembrane region" description="Helical" evidence="1">
    <location>
        <begin position="12"/>
        <end position="29"/>
    </location>
</feature>